<proteinExistence type="predicted"/>
<sequence length="110" mass="12161">MPIYLLSGKPSAFAVASAAPACYNTFSPYSGRRDTVRNLEEANVENVAFMIDTIKNKLRMASGAAMQATNFSLEKYEDLRDVYEIVAGKDKFSISEVEAIVSELGQLREK</sequence>
<dbReference type="InterPro" id="IPR009507">
    <property type="entry name" value="UPF0435"/>
</dbReference>
<dbReference type="EMBL" id="JAAAMU010000005">
    <property type="protein sequence ID" value="NBC69860.1"/>
    <property type="molecule type" value="Genomic_DNA"/>
</dbReference>
<protein>
    <submittedName>
        <fullName evidence="1">DUF1128 family protein</fullName>
    </submittedName>
</protein>
<dbReference type="AlphaFoldDB" id="A0A7X4YNX7"/>
<keyword evidence="2" id="KW-1185">Reference proteome</keyword>
<evidence type="ECO:0000313" key="1">
    <source>
        <dbReference type="EMBL" id="NBC69860.1"/>
    </source>
</evidence>
<reference evidence="1 2" key="1">
    <citation type="submission" date="2020-01" db="EMBL/GenBank/DDBJ databases">
        <title>Paenibacillus soybeanensis sp. nov. isolated from the nodules of soybean (Glycine max(L.) Merr).</title>
        <authorList>
            <person name="Wang H."/>
        </authorList>
    </citation>
    <scope>NUCLEOTIDE SEQUENCE [LARGE SCALE GENOMIC DNA]</scope>
    <source>
        <strain evidence="1 2">DSM 23054</strain>
    </source>
</reference>
<dbReference type="Proteomes" id="UP000558113">
    <property type="component" value="Unassembled WGS sequence"/>
</dbReference>
<dbReference type="Pfam" id="PF06569">
    <property type="entry name" value="DUF1128"/>
    <property type="match status" value="1"/>
</dbReference>
<comment type="caution">
    <text evidence="1">The sequence shown here is derived from an EMBL/GenBank/DDBJ whole genome shotgun (WGS) entry which is preliminary data.</text>
</comment>
<evidence type="ECO:0000313" key="2">
    <source>
        <dbReference type="Proteomes" id="UP000558113"/>
    </source>
</evidence>
<name>A0A7X4YNX7_9BACL</name>
<gene>
    <name evidence="1" type="ORF">GT003_12750</name>
</gene>
<accession>A0A7X4YNX7</accession>
<dbReference type="OrthoDB" id="2361695at2"/>
<organism evidence="1 2">
    <name type="scientific">Paenibacillus sacheonensis</name>
    <dbReference type="NCBI Taxonomy" id="742054"/>
    <lineage>
        <taxon>Bacteria</taxon>
        <taxon>Bacillati</taxon>
        <taxon>Bacillota</taxon>
        <taxon>Bacilli</taxon>
        <taxon>Bacillales</taxon>
        <taxon>Paenibacillaceae</taxon>
        <taxon>Paenibacillus</taxon>
    </lineage>
</organism>